<name>A0A0F8X7K6_9ZZZZ</name>
<reference evidence="3" key="1">
    <citation type="journal article" date="2015" name="Nature">
        <title>Complex archaea that bridge the gap between prokaryotes and eukaryotes.</title>
        <authorList>
            <person name="Spang A."/>
            <person name="Saw J.H."/>
            <person name="Jorgensen S.L."/>
            <person name="Zaremba-Niedzwiedzka K."/>
            <person name="Martijn J."/>
            <person name="Lind A.E."/>
            <person name="van Eijk R."/>
            <person name="Schleper C."/>
            <person name="Guy L."/>
            <person name="Ettema T.J."/>
        </authorList>
    </citation>
    <scope>NUCLEOTIDE SEQUENCE</scope>
</reference>
<evidence type="ECO:0000256" key="1">
    <source>
        <dbReference type="SAM" id="Coils"/>
    </source>
</evidence>
<feature type="region of interest" description="Disordered" evidence="2">
    <location>
        <begin position="225"/>
        <end position="246"/>
    </location>
</feature>
<feature type="non-terminal residue" evidence="3">
    <location>
        <position position="1"/>
    </location>
</feature>
<feature type="region of interest" description="Disordered" evidence="2">
    <location>
        <begin position="276"/>
        <end position="314"/>
    </location>
</feature>
<evidence type="ECO:0000313" key="3">
    <source>
        <dbReference type="EMBL" id="KKK56910.1"/>
    </source>
</evidence>
<feature type="coiled-coil region" evidence="1">
    <location>
        <begin position="78"/>
        <end position="208"/>
    </location>
</feature>
<comment type="caution">
    <text evidence="3">The sequence shown here is derived from an EMBL/GenBank/DDBJ whole genome shotgun (WGS) entry which is preliminary data.</text>
</comment>
<gene>
    <name evidence="3" type="ORF">LCGC14_3059790</name>
</gene>
<dbReference type="AlphaFoldDB" id="A0A0F8X7K6"/>
<accession>A0A0F8X7K6</accession>
<evidence type="ECO:0000256" key="2">
    <source>
        <dbReference type="SAM" id="MobiDB-lite"/>
    </source>
</evidence>
<keyword evidence="1" id="KW-0175">Coiled coil</keyword>
<protein>
    <submittedName>
        <fullName evidence="3">Uncharacterized protein</fullName>
    </submittedName>
</protein>
<sequence length="314" mass="35081">DKALVKLNDLNRELKKRRKELGGGDDMKRQLKKLDKVAQGPADKFAKAIKNGDFQQAANELQKLKDKVAAGGLSDEDKQKLAKQLEQMQDKLNNMAAAHKAARADLQKQVDRLRQAGQVGEADKLQEQLDKLQQQAQQMNQLENLADKLGNCAQCMRDGQMQDAAEAFDKLQAGVKNMQQQLDEMEMLDEAMNQLAQARDQMNCQKCGGMGCGACMGEKPGFGLGRGRGQGDRPEAETDTSTYDSQVRQKLGRGAADVVDLVEGPNVKGQVQEEIKQQFDTQQRAMTDPLSGRRLPKPYQRQAREYFDRYHGEE</sequence>
<proteinExistence type="predicted"/>
<feature type="compositionally biased region" description="Basic and acidic residues" evidence="2">
    <location>
        <begin position="302"/>
        <end position="314"/>
    </location>
</feature>
<organism evidence="3">
    <name type="scientific">marine sediment metagenome</name>
    <dbReference type="NCBI Taxonomy" id="412755"/>
    <lineage>
        <taxon>unclassified sequences</taxon>
        <taxon>metagenomes</taxon>
        <taxon>ecological metagenomes</taxon>
    </lineage>
</organism>
<dbReference type="EMBL" id="LAZR01064755">
    <property type="protein sequence ID" value="KKK56910.1"/>
    <property type="molecule type" value="Genomic_DNA"/>
</dbReference>